<feature type="compositionally biased region" description="Polar residues" evidence="1">
    <location>
        <begin position="7"/>
        <end position="33"/>
    </location>
</feature>
<gene>
    <name evidence="2" type="ORF">DEO72_LG1g2666</name>
</gene>
<accession>A0A4D6KUT3</accession>
<evidence type="ECO:0000256" key="1">
    <source>
        <dbReference type="SAM" id="MobiDB-lite"/>
    </source>
</evidence>
<dbReference type="EMBL" id="CP039345">
    <property type="protein sequence ID" value="QCD79029.1"/>
    <property type="molecule type" value="Genomic_DNA"/>
</dbReference>
<dbReference type="Proteomes" id="UP000501690">
    <property type="component" value="Linkage Group LG1"/>
</dbReference>
<evidence type="ECO:0000313" key="3">
    <source>
        <dbReference type="Proteomes" id="UP000501690"/>
    </source>
</evidence>
<sequence>MNLPAHGTTSPDPSKASSSVKTTHPESKNNSVSAWLGPLAARRNCSRPPGGIHFPPSASVLPDPLFPRHRLAELTMSPGASQCRSSLAKAIAWRLSVDRQAPHQNNTFLVYDTPVNPVYHLNPFHRSHKNPNLNPHIGEPTIIVCKQIQVPQLNFWLHTHSYGPIRTPPCG</sequence>
<dbReference type="AlphaFoldDB" id="A0A4D6KUT3"/>
<proteinExistence type="predicted"/>
<name>A0A4D6KUT3_VIGUN</name>
<evidence type="ECO:0000313" key="2">
    <source>
        <dbReference type="EMBL" id="QCD79029.1"/>
    </source>
</evidence>
<organism evidence="2 3">
    <name type="scientific">Vigna unguiculata</name>
    <name type="common">Cowpea</name>
    <dbReference type="NCBI Taxonomy" id="3917"/>
    <lineage>
        <taxon>Eukaryota</taxon>
        <taxon>Viridiplantae</taxon>
        <taxon>Streptophyta</taxon>
        <taxon>Embryophyta</taxon>
        <taxon>Tracheophyta</taxon>
        <taxon>Spermatophyta</taxon>
        <taxon>Magnoliopsida</taxon>
        <taxon>eudicotyledons</taxon>
        <taxon>Gunneridae</taxon>
        <taxon>Pentapetalae</taxon>
        <taxon>rosids</taxon>
        <taxon>fabids</taxon>
        <taxon>Fabales</taxon>
        <taxon>Fabaceae</taxon>
        <taxon>Papilionoideae</taxon>
        <taxon>50 kb inversion clade</taxon>
        <taxon>NPAAA clade</taxon>
        <taxon>indigoferoid/millettioid clade</taxon>
        <taxon>Phaseoleae</taxon>
        <taxon>Vigna</taxon>
    </lineage>
</organism>
<protein>
    <submittedName>
        <fullName evidence="2">Uncharacterized protein</fullName>
    </submittedName>
</protein>
<keyword evidence="3" id="KW-1185">Reference proteome</keyword>
<feature type="region of interest" description="Disordered" evidence="1">
    <location>
        <begin position="1"/>
        <end position="34"/>
    </location>
</feature>
<reference evidence="2 3" key="1">
    <citation type="submission" date="2019-04" db="EMBL/GenBank/DDBJ databases">
        <title>An improved genome assembly and genetic linkage map for asparagus bean, Vigna unguiculata ssp. sesquipedialis.</title>
        <authorList>
            <person name="Xia Q."/>
            <person name="Zhang R."/>
            <person name="Dong Y."/>
        </authorList>
    </citation>
    <scope>NUCLEOTIDE SEQUENCE [LARGE SCALE GENOMIC DNA]</scope>
    <source>
        <tissue evidence="2">Leaf</tissue>
    </source>
</reference>